<feature type="transmembrane region" description="Helical" evidence="9">
    <location>
        <begin position="23"/>
        <end position="47"/>
    </location>
</feature>
<dbReference type="GO" id="GO:0005886">
    <property type="term" value="C:plasma membrane"/>
    <property type="evidence" value="ECO:0007669"/>
    <property type="project" value="UniProtKB-SubCell"/>
</dbReference>
<dbReference type="GO" id="GO:0008982">
    <property type="term" value="F:protein-N(PI)-phosphohistidine-sugar phosphotransferase activity"/>
    <property type="evidence" value="ECO:0007669"/>
    <property type="project" value="UniProtKB-UniRule"/>
</dbReference>
<dbReference type="Pfam" id="PF02378">
    <property type="entry name" value="PTS_EIIC"/>
    <property type="match status" value="1"/>
</dbReference>
<sequence length="424" mass="45662">MADLTTVQMRVQKLAAAIQKNKIVNAIMNGLMSAMPITIVGALGSLLNGIPIDKYQEFLLDSGLKRALSIPTEVTTNLLAIYVVFLIAAKYAEAYEIDGTPAGSIGLMAFFIITPFTSPEGAFRIEAYPTFWFGAQGLFTSFIVALLAARVYILFVTKGWVIKMPSGVPPTISKSFSSLVPGFIVAIVAIMIRYGLGLTPFEHLHQLIFGLISAPLTQLGTSFTSLVIATIVSQVLWVFGVHGALIVYSVFAAIWAPIGNANLAAYNAGERIPHLVSGSLFGMTSAMGSGATLGLAIAMFRAKAKQYKVLGKLAIVQNICGINEPLIFGMPIVMNLTLAIPFIGIPLVILVLGYLGMITGMLPKLPGIHVPLGVPIILSGFLQGGWRWAVFQLLTIVISYFGYLPFLMKMDKQAYQNELSPMKH</sequence>
<feature type="transmembrane region" description="Helical" evidence="9">
    <location>
        <begin position="176"/>
        <end position="196"/>
    </location>
</feature>
<feature type="transmembrane region" description="Helical" evidence="9">
    <location>
        <begin position="278"/>
        <end position="301"/>
    </location>
</feature>
<keyword evidence="12" id="KW-1185">Reference proteome</keyword>
<dbReference type="NCBIfam" id="TIGR00410">
    <property type="entry name" value="lacE"/>
    <property type="match status" value="1"/>
</dbReference>
<gene>
    <name evidence="11" type="ORF">CBF35_02160</name>
</gene>
<dbReference type="PANTHER" id="PTHR33989">
    <property type="match status" value="1"/>
</dbReference>
<comment type="function">
    <text evidence="8">The phosphoenolpyruvate-dependent sugar phosphotransferase system (PTS), a major carbohydrate active -transport system, catalyzes the phosphorylation of incoming sugar substrates concomitant with their translocation across the cell membrane.</text>
</comment>
<keyword evidence="4 8" id="KW-0762">Sugar transport</keyword>
<feature type="transmembrane region" description="Helical" evidence="9">
    <location>
        <begin position="100"/>
        <end position="118"/>
    </location>
</feature>
<feature type="transmembrane region" description="Helical" evidence="9">
    <location>
        <begin position="67"/>
        <end position="88"/>
    </location>
</feature>
<keyword evidence="3 8" id="KW-1003">Cell membrane</keyword>
<evidence type="ECO:0000256" key="6">
    <source>
        <dbReference type="ARBA" id="ARBA00022989"/>
    </source>
</evidence>
<feature type="transmembrane region" description="Helical" evidence="9">
    <location>
        <begin position="208"/>
        <end position="228"/>
    </location>
</feature>
<organism evidence="11 12">
    <name type="scientific">Vagococcus salmoninarum</name>
    <dbReference type="NCBI Taxonomy" id="2739"/>
    <lineage>
        <taxon>Bacteria</taxon>
        <taxon>Bacillati</taxon>
        <taxon>Bacillota</taxon>
        <taxon>Bacilli</taxon>
        <taxon>Lactobacillales</taxon>
        <taxon>Enterococcaceae</taxon>
        <taxon>Vagococcus</taxon>
    </lineage>
</organism>
<evidence type="ECO:0000256" key="9">
    <source>
        <dbReference type="SAM" id="Phobius"/>
    </source>
</evidence>
<evidence type="ECO:0000256" key="7">
    <source>
        <dbReference type="ARBA" id="ARBA00023136"/>
    </source>
</evidence>
<keyword evidence="5 9" id="KW-0812">Transmembrane</keyword>
<accession>A0A429ZUV6</accession>
<dbReference type="OrthoDB" id="1550290at2"/>
<feature type="domain" description="PTS EIIC type-3" evidence="10">
    <location>
        <begin position="7"/>
        <end position="406"/>
    </location>
</feature>
<feature type="transmembrane region" description="Helical" evidence="9">
    <location>
        <begin position="130"/>
        <end position="155"/>
    </location>
</feature>
<keyword evidence="7 8" id="KW-0472">Membrane</keyword>
<dbReference type="GO" id="GO:0009401">
    <property type="term" value="P:phosphoenolpyruvate-dependent sugar phosphotransferase system"/>
    <property type="evidence" value="ECO:0007669"/>
    <property type="project" value="InterPro"/>
</dbReference>
<proteinExistence type="predicted"/>
<evidence type="ECO:0000313" key="12">
    <source>
        <dbReference type="Proteomes" id="UP000287239"/>
    </source>
</evidence>
<dbReference type="EMBL" id="NGJU01000002">
    <property type="protein sequence ID" value="RST97491.1"/>
    <property type="molecule type" value="Genomic_DNA"/>
</dbReference>
<evidence type="ECO:0000256" key="4">
    <source>
        <dbReference type="ARBA" id="ARBA00022597"/>
    </source>
</evidence>
<evidence type="ECO:0000256" key="1">
    <source>
        <dbReference type="ARBA" id="ARBA00004651"/>
    </source>
</evidence>
<dbReference type="PROSITE" id="PS51105">
    <property type="entry name" value="PTS_EIIC_TYPE_3"/>
    <property type="match status" value="1"/>
</dbReference>
<dbReference type="GO" id="GO:1901264">
    <property type="term" value="P:carbohydrate derivative transport"/>
    <property type="evidence" value="ECO:0007669"/>
    <property type="project" value="TreeGrafter"/>
</dbReference>
<evidence type="ECO:0000256" key="5">
    <source>
        <dbReference type="ARBA" id="ARBA00022692"/>
    </source>
</evidence>
<evidence type="ECO:0000256" key="3">
    <source>
        <dbReference type="ARBA" id="ARBA00022475"/>
    </source>
</evidence>
<dbReference type="PIRSF" id="PIRSF006351">
    <property type="entry name" value="PTS_EIIC-Cellobiose"/>
    <property type="match status" value="1"/>
</dbReference>
<keyword evidence="6 9" id="KW-1133">Transmembrane helix</keyword>
<evidence type="ECO:0000259" key="10">
    <source>
        <dbReference type="PROSITE" id="PS51105"/>
    </source>
</evidence>
<name>A0A429ZUV6_9ENTE</name>
<evidence type="ECO:0000313" key="11">
    <source>
        <dbReference type="EMBL" id="RST97491.1"/>
    </source>
</evidence>
<comment type="caution">
    <text evidence="11">The sequence shown here is derived from an EMBL/GenBank/DDBJ whole genome shotgun (WGS) entry which is preliminary data.</text>
</comment>
<evidence type="ECO:0000256" key="2">
    <source>
        <dbReference type="ARBA" id="ARBA00022448"/>
    </source>
</evidence>
<dbReference type="InterPro" id="IPR003352">
    <property type="entry name" value="PTS_EIIC"/>
</dbReference>
<dbReference type="RefSeq" id="WP_126778239.1">
    <property type="nucleotide sequence ID" value="NZ_NGJU01000002.1"/>
</dbReference>
<dbReference type="InterPro" id="IPR051088">
    <property type="entry name" value="PTS_Sugar-EIIC/EIIB"/>
</dbReference>
<keyword evidence="2 8" id="KW-0813">Transport</keyword>
<dbReference type="GeneID" id="98567159"/>
<dbReference type="AlphaFoldDB" id="A0A429ZUV6"/>
<feature type="transmembrane region" description="Helical" evidence="9">
    <location>
        <begin position="235"/>
        <end position="258"/>
    </location>
</feature>
<evidence type="ECO:0000256" key="8">
    <source>
        <dbReference type="PIRNR" id="PIRNR006351"/>
    </source>
</evidence>
<dbReference type="Proteomes" id="UP000287239">
    <property type="component" value="Unassembled WGS sequence"/>
</dbReference>
<comment type="subcellular location">
    <subcellularLocation>
        <location evidence="1">Cell membrane</location>
        <topology evidence="1">Multi-pass membrane protein</topology>
    </subcellularLocation>
</comment>
<reference evidence="11 12" key="1">
    <citation type="submission" date="2017-05" db="EMBL/GenBank/DDBJ databases">
        <title>Vagococcus spp. assemblies.</title>
        <authorList>
            <person name="Gulvik C.A."/>
        </authorList>
    </citation>
    <scope>NUCLEOTIDE SEQUENCE [LARGE SCALE GENOMIC DNA]</scope>
    <source>
        <strain evidence="11 12">NCFB 2777</strain>
    </source>
</reference>
<dbReference type="InterPro" id="IPR004796">
    <property type="entry name" value="PTS_IIC_cello"/>
</dbReference>
<dbReference type="InterPro" id="IPR004501">
    <property type="entry name" value="PTS_EIIC_3"/>
</dbReference>
<feature type="transmembrane region" description="Helical" evidence="9">
    <location>
        <begin position="388"/>
        <end position="407"/>
    </location>
</feature>
<dbReference type="PANTHER" id="PTHR33989:SF11">
    <property type="entry name" value="LICHENAN PERMEASE IIC COMPONENT"/>
    <property type="match status" value="1"/>
</dbReference>
<protein>
    <recommendedName>
        <fullName evidence="8">Permease IIC component</fullName>
    </recommendedName>
</protein>
<feature type="transmembrane region" description="Helical" evidence="9">
    <location>
        <begin position="339"/>
        <end position="358"/>
    </location>
</feature>